<evidence type="ECO:0000256" key="4">
    <source>
        <dbReference type="ARBA" id="ARBA00011881"/>
    </source>
</evidence>
<dbReference type="CDD" id="cd01630">
    <property type="entry name" value="HAD_KDO-like"/>
    <property type="match status" value="1"/>
</dbReference>
<dbReference type="Gene3D" id="3.40.50.1000">
    <property type="entry name" value="HAD superfamily/HAD-like"/>
    <property type="match status" value="1"/>
</dbReference>
<evidence type="ECO:0000256" key="3">
    <source>
        <dbReference type="ARBA" id="ARBA00005893"/>
    </source>
</evidence>
<dbReference type="SFLD" id="SFLDS00003">
    <property type="entry name" value="Haloacid_Dehalogenase"/>
    <property type="match status" value="1"/>
</dbReference>
<evidence type="ECO:0000256" key="8">
    <source>
        <dbReference type="ARBA" id="ARBA00022801"/>
    </source>
</evidence>
<keyword evidence="10 12" id="KW-0448">Lipopolysaccharide biosynthesis</keyword>
<evidence type="ECO:0000256" key="9">
    <source>
        <dbReference type="ARBA" id="ARBA00022842"/>
    </source>
</evidence>
<evidence type="ECO:0000313" key="14">
    <source>
        <dbReference type="Proteomes" id="UP001595548"/>
    </source>
</evidence>
<dbReference type="EMBL" id="JBHRTL010000001">
    <property type="protein sequence ID" value="MFC3153773.1"/>
    <property type="molecule type" value="Genomic_DNA"/>
</dbReference>
<comment type="cofactor">
    <cofactor evidence="2 12">
        <name>Mg(2+)</name>
        <dbReference type="ChEBI" id="CHEBI:18420"/>
    </cofactor>
</comment>
<evidence type="ECO:0000256" key="2">
    <source>
        <dbReference type="ARBA" id="ARBA00001946"/>
    </source>
</evidence>
<keyword evidence="8 12" id="KW-0378">Hydrolase</keyword>
<evidence type="ECO:0000256" key="12">
    <source>
        <dbReference type="PIRNR" id="PIRNR006118"/>
    </source>
</evidence>
<reference evidence="14" key="1">
    <citation type="journal article" date="2019" name="Int. J. Syst. Evol. Microbiol.">
        <title>The Global Catalogue of Microorganisms (GCM) 10K type strain sequencing project: providing services to taxonomists for standard genome sequencing and annotation.</title>
        <authorList>
            <consortium name="The Broad Institute Genomics Platform"/>
            <consortium name="The Broad Institute Genome Sequencing Center for Infectious Disease"/>
            <person name="Wu L."/>
            <person name="Ma J."/>
        </authorList>
    </citation>
    <scope>NUCLEOTIDE SEQUENCE [LARGE SCALE GENOMIC DNA]</scope>
    <source>
        <strain evidence="14">KCTC 52141</strain>
    </source>
</reference>
<gene>
    <name evidence="13" type="ORF">ACFOEB_01030</name>
</gene>
<keyword evidence="14" id="KW-1185">Reference proteome</keyword>
<keyword evidence="9 12" id="KW-0460">Magnesium</keyword>
<comment type="subunit">
    <text evidence="4 12">Homotetramer.</text>
</comment>
<comment type="caution">
    <text evidence="13">The sequence shown here is derived from an EMBL/GenBank/DDBJ whole genome shotgun (WGS) entry which is preliminary data.</text>
</comment>
<evidence type="ECO:0000256" key="5">
    <source>
        <dbReference type="ARBA" id="ARBA00013066"/>
    </source>
</evidence>
<dbReference type="EC" id="3.1.3.45" evidence="5 12"/>
<evidence type="ECO:0000313" key="13">
    <source>
        <dbReference type="EMBL" id="MFC3153773.1"/>
    </source>
</evidence>
<dbReference type="SFLD" id="SFLDG01138">
    <property type="entry name" value="C1.6.2:_Deoxy-d-mannose-octulo"/>
    <property type="match status" value="1"/>
</dbReference>
<dbReference type="PIRSF" id="PIRSF006118">
    <property type="entry name" value="KDO8-P_Ptase"/>
    <property type="match status" value="1"/>
</dbReference>
<dbReference type="InterPro" id="IPR036412">
    <property type="entry name" value="HAD-like_sf"/>
</dbReference>
<dbReference type="PANTHER" id="PTHR21485">
    <property type="entry name" value="HAD SUPERFAMILY MEMBERS CMAS AND KDSC"/>
    <property type="match status" value="1"/>
</dbReference>
<evidence type="ECO:0000256" key="11">
    <source>
        <dbReference type="ARBA" id="ARBA00031051"/>
    </source>
</evidence>
<dbReference type="SUPFAM" id="SSF56784">
    <property type="entry name" value="HAD-like"/>
    <property type="match status" value="1"/>
</dbReference>
<evidence type="ECO:0000256" key="1">
    <source>
        <dbReference type="ARBA" id="ARBA00000898"/>
    </source>
</evidence>
<dbReference type="Proteomes" id="UP001595548">
    <property type="component" value="Unassembled WGS sequence"/>
</dbReference>
<dbReference type="Pfam" id="PF08282">
    <property type="entry name" value="Hydrolase_3"/>
    <property type="match status" value="1"/>
</dbReference>
<comment type="similarity">
    <text evidence="3 12">Belongs to the KdsC family.</text>
</comment>
<evidence type="ECO:0000256" key="7">
    <source>
        <dbReference type="ARBA" id="ARBA00022723"/>
    </source>
</evidence>
<evidence type="ECO:0000256" key="6">
    <source>
        <dbReference type="ARBA" id="ARBA00020092"/>
    </source>
</evidence>
<dbReference type="InterPro" id="IPR010023">
    <property type="entry name" value="KdsC_fam"/>
</dbReference>
<dbReference type="InterPro" id="IPR050793">
    <property type="entry name" value="CMP-NeuNAc_synthase"/>
</dbReference>
<comment type="function">
    <text evidence="12">Catalyzes the hydrolysis of 3-deoxy-D-manno-octulosonate 8-phosphate (KDO 8-P) to 3-deoxy-D-manno-octulosonate (KDO) and inorganic phosphate.</text>
</comment>
<evidence type="ECO:0000256" key="10">
    <source>
        <dbReference type="ARBA" id="ARBA00022985"/>
    </source>
</evidence>
<dbReference type="RefSeq" id="WP_382413720.1">
    <property type="nucleotide sequence ID" value="NZ_AP031500.1"/>
</dbReference>
<protein>
    <recommendedName>
        <fullName evidence="6 12">3-deoxy-D-manno-octulosonate 8-phosphate phosphatase KdsC</fullName>
        <ecNumber evidence="5 12">3.1.3.45</ecNumber>
    </recommendedName>
    <alternativeName>
        <fullName evidence="11 12">KDO 8-P phosphatase</fullName>
    </alternativeName>
</protein>
<accession>A0ABV7HMD3</accession>
<sequence length="178" mass="19477">MTEETLTRARRIKLLLLDVDGVLTDCKLYFDNAGNELKAFNTLDGQGLKLLQKSGVKVGIITGRTSALVARRARDLGITLLIQGREDKWQALGEMIEGMDIELDEIAHMGDDWPDLTIMTRVGLALSVPNGHSAVTERAHWISHNRGGDGAVRDACDLIMQAQGSYTAMLAPFIATED</sequence>
<dbReference type="InterPro" id="IPR023214">
    <property type="entry name" value="HAD_sf"/>
</dbReference>
<comment type="catalytic activity">
    <reaction evidence="1 12">
        <text>3-deoxy-alpha-D-manno-2-octulosonate-8-phosphate + H2O = 3-deoxy-alpha-D-manno-oct-2-ulosonate + phosphate</text>
        <dbReference type="Rhea" id="RHEA:11500"/>
        <dbReference type="ChEBI" id="CHEBI:15377"/>
        <dbReference type="ChEBI" id="CHEBI:43474"/>
        <dbReference type="ChEBI" id="CHEBI:85985"/>
        <dbReference type="ChEBI" id="CHEBI:85986"/>
        <dbReference type="EC" id="3.1.3.45"/>
    </reaction>
</comment>
<name>A0ABV7HMD3_9GAMM</name>
<dbReference type="NCBIfam" id="TIGR01670">
    <property type="entry name" value="KdsC-phosphatas"/>
    <property type="match status" value="1"/>
</dbReference>
<keyword evidence="7 12" id="KW-0479">Metal-binding</keyword>
<dbReference type="PANTHER" id="PTHR21485:SF6">
    <property type="entry name" value="N-ACYLNEURAMINATE CYTIDYLYLTRANSFERASE-RELATED"/>
    <property type="match status" value="1"/>
</dbReference>
<dbReference type="SFLD" id="SFLDG01136">
    <property type="entry name" value="C1.6:_Phosphoserine_Phosphatas"/>
    <property type="match status" value="1"/>
</dbReference>
<proteinExistence type="inferred from homology"/>
<organism evidence="13 14">
    <name type="scientific">Gilvimarinus japonicus</name>
    <dbReference type="NCBI Taxonomy" id="1796469"/>
    <lineage>
        <taxon>Bacteria</taxon>
        <taxon>Pseudomonadati</taxon>
        <taxon>Pseudomonadota</taxon>
        <taxon>Gammaproteobacteria</taxon>
        <taxon>Cellvibrionales</taxon>
        <taxon>Cellvibrionaceae</taxon>
        <taxon>Gilvimarinus</taxon>
    </lineage>
</organism>